<evidence type="ECO:0008006" key="4">
    <source>
        <dbReference type="Google" id="ProtNLM"/>
    </source>
</evidence>
<keyword evidence="3" id="KW-1185">Reference proteome</keyword>
<keyword evidence="1" id="KW-0472">Membrane</keyword>
<evidence type="ECO:0000256" key="1">
    <source>
        <dbReference type="SAM" id="Phobius"/>
    </source>
</evidence>
<feature type="transmembrane region" description="Helical" evidence="1">
    <location>
        <begin position="35"/>
        <end position="53"/>
    </location>
</feature>
<sequence>MARSSSDDSIRMYLVLLGAIAPAIVAWRVADTIDWAPWFVLLVAGVVVAALVWRTRPMARARAAGFWFVAIAPPLWVLAAGLLANAFLGGGPLERHPSEVLREARARKGADALVFRDFRSGGDELKISRLNPHLVGLAVGDRVVLVVRPGLFGWPRVAGIEKVAAAE</sequence>
<feature type="transmembrane region" description="Helical" evidence="1">
    <location>
        <begin position="12"/>
        <end position="29"/>
    </location>
</feature>
<comment type="caution">
    <text evidence="2">The sequence shown here is derived from an EMBL/GenBank/DDBJ whole genome shotgun (WGS) entry which is preliminary data.</text>
</comment>
<protein>
    <recommendedName>
        <fullName evidence="4">DUF4131 domain-containing protein</fullName>
    </recommendedName>
</protein>
<gene>
    <name evidence="2" type="ORF">K7C98_32250</name>
</gene>
<feature type="transmembrane region" description="Helical" evidence="1">
    <location>
        <begin position="65"/>
        <end position="88"/>
    </location>
</feature>
<evidence type="ECO:0000313" key="3">
    <source>
        <dbReference type="Proteomes" id="UP001139031"/>
    </source>
</evidence>
<accession>A0ABS7U0D2</accession>
<dbReference type="Proteomes" id="UP001139031">
    <property type="component" value="Unassembled WGS sequence"/>
</dbReference>
<keyword evidence="1" id="KW-1133">Transmembrane helix</keyword>
<dbReference type="EMBL" id="JAIRAU010000044">
    <property type="protein sequence ID" value="MBZ5713928.1"/>
    <property type="molecule type" value="Genomic_DNA"/>
</dbReference>
<keyword evidence="1" id="KW-0812">Transmembrane</keyword>
<name>A0ABS7U0D2_9BACT</name>
<reference evidence="2" key="1">
    <citation type="submission" date="2021-08" db="EMBL/GenBank/DDBJ databases">
        <authorList>
            <person name="Stevens D.C."/>
        </authorList>
    </citation>
    <scope>NUCLEOTIDE SEQUENCE</scope>
    <source>
        <strain evidence="2">DSM 53165</strain>
    </source>
</reference>
<evidence type="ECO:0000313" key="2">
    <source>
        <dbReference type="EMBL" id="MBZ5713928.1"/>
    </source>
</evidence>
<dbReference type="RefSeq" id="WP_224195661.1">
    <property type="nucleotide sequence ID" value="NZ_JAIRAU010000044.1"/>
</dbReference>
<proteinExistence type="predicted"/>
<organism evidence="2 3">
    <name type="scientific">Nannocystis pusilla</name>
    <dbReference type="NCBI Taxonomy" id="889268"/>
    <lineage>
        <taxon>Bacteria</taxon>
        <taxon>Pseudomonadati</taxon>
        <taxon>Myxococcota</taxon>
        <taxon>Polyangia</taxon>
        <taxon>Nannocystales</taxon>
        <taxon>Nannocystaceae</taxon>
        <taxon>Nannocystis</taxon>
    </lineage>
</organism>